<dbReference type="HOGENOM" id="CLU_981950_0_0_1"/>
<evidence type="ECO:0000313" key="1">
    <source>
        <dbReference type="EMBL" id="EJW02030.1"/>
    </source>
</evidence>
<evidence type="ECO:0000313" key="2">
    <source>
        <dbReference type="Proteomes" id="UP000003163"/>
    </source>
</evidence>
<reference evidence="1 2" key="1">
    <citation type="submission" date="2011-08" db="EMBL/GenBank/DDBJ databases">
        <authorList>
            <person name="Liu Z.J."/>
            <person name="Shi F.L."/>
            <person name="Lu J.Q."/>
            <person name="Li M."/>
            <person name="Wang Z.L."/>
        </authorList>
    </citation>
    <scope>NUCLEOTIDE SEQUENCE [LARGE SCALE GENOMIC DNA]</scope>
    <source>
        <strain evidence="1 2">USNM 41457</strain>
    </source>
</reference>
<keyword evidence="2" id="KW-1185">Reference proteome</keyword>
<reference evidence="2" key="2">
    <citation type="submission" date="2015-07" db="EMBL/GenBank/DDBJ databases">
        <title>Contrasting host-pathogen interactions and genome evolution in two generalist and specialist microsporidian pathogens of mosquitoes.</title>
        <authorList>
            <consortium name="The Broad Institute Genomics Platform"/>
            <consortium name="The Broad Institute Genome Sequencing Center for Infectious Disease"/>
            <person name="Cuomo C.A."/>
            <person name="Sanscrainte N.D."/>
            <person name="Goldberg J.M."/>
            <person name="Heiman D."/>
            <person name="Young S."/>
            <person name="Zeng Q."/>
            <person name="Becnel J.J."/>
            <person name="Birren B.W."/>
        </authorList>
    </citation>
    <scope>NUCLEOTIDE SEQUENCE [LARGE SCALE GENOMIC DNA]</scope>
    <source>
        <strain evidence="2">USNM 41457</strain>
    </source>
</reference>
<dbReference type="EMBL" id="AFBI03000094">
    <property type="protein sequence ID" value="EJW02030.1"/>
    <property type="molecule type" value="Genomic_DNA"/>
</dbReference>
<dbReference type="AlphaFoldDB" id="J9DHE9"/>
<comment type="caution">
    <text evidence="1">The sequence shown here is derived from an EMBL/GenBank/DDBJ whole genome shotgun (WGS) entry which is preliminary data.</text>
</comment>
<gene>
    <name evidence="1" type="ORF">EDEG_03520</name>
</gene>
<dbReference type="InParanoid" id="J9DHE9"/>
<accession>J9DHE9</accession>
<sequence>MAKFLSNKKNFSLIIIIKLLFCENTIERIAIDFDTYNLIDHQNIYSNFICATGTLTPQKFFYILEEQGCFLVFHLFPVFCELRHTSYYCWCSVEKYNIQGERNRQIEQYIKCNHGFFVPFQPFRSQIPLKCICEMVMCRFPKDCCYNYNISKLLFRNAEVEVFESDQYTQIKAIPSNKKEEACEGESCTTGVKKTNEYQDKELKRLDYFVCNDFGEIENSKEERSRIIASYDLFFNESAGDTKPISYADKFCQFCNKTKLTLLNFFRHNIIMERDANAEFIPEK</sequence>
<organism evidence="1 2">
    <name type="scientific">Edhazardia aedis (strain USNM 41457)</name>
    <name type="common">Microsporidian parasite</name>
    <dbReference type="NCBI Taxonomy" id="1003232"/>
    <lineage>
        <taxon>Eukaryota</taxon>
        <taxon>Fungi</taxon>
        <taxon>Fungi incertae sedis</taxon>
        <taxon>Microsporidia</taxon>
        <taxon>Edhazardia</taxon>
    </lineage>
</organism>
<dbReference type="VEuPathDB" id="MicrosporidiaDB:EDEG_03520"/>
<dbReference type="Proteomes" id="UP000003163">
    <property type="component" value="Unassembled WGS sequence"/>
</dbReference>
<protein>
    <submittedName>
        <fullName evidence="1">Uncharacterized protein</fullName>
    </submittedName>
</protein>
<name>J9DHE9_EDHAE</name>
<feature type="non-terminal residue" evidence="1">
    <location>
        <position position="284"/>
    </location>
</feature>
<proteinExistence type="predicted"/>